<feature type="transmembrane region" description="Helical" evidence="1">
    <location>
        <begin position="95"/>
        <end position="117"/>
    </location>
</feature>
<accession>A0A1F5SUV0</accession>
<proteinExistence type="predicted"/>
<dbReference type="EMBL" id="MFFY01000052">
    <property type="protein sequence ID" value="OGF30409.1"/>
    <property type="molecule type" value="Genomic_DNA"/>
</dbReference>
<name>A0A1F5SUV0_9BACT</name>
<reference evidence="2 3" key="1">
    <citation type="journal article" date="2016" name="Nat. Commun.">
        <title>Thousands of microbial genomes shed light on interconnected biogeochemical processes in an aquifer system.</title>
        <authorList>
            <person name="Anantharaman K."/>
            <person name="Brown C.T."/>
            <person name="Hug L.A."/>
            <person name="Sharon I."/>
            <person name="Castelle C.J."/>
            <person name="Probst A.J."/>
            <person name="Thomas B.C."/>
            <person name="Singh A."/>
            <person name="Wilkins M.J."/>
            <person name="Karaoz U."/>
            <person name="Brodie E.L."/>
            <person name="Williams K.H."/>
            <person name="Hubbard S.S."/>
            <person name="Banfield J.F."/>
        </authorList>
    </citation>
    <scope>NUCLEOTIDE SEQUENCE [LARGE SCALE GENOMIC DNA]</scope>
</reference>
<evidence type="ECO:0000313" key="3">
    <source>
        <dbReference type="Proteomes" id="UP000176915"/>
    </source>
</evidence>
<gene>
    <name evidence="2" type="ORF">A3H09_02055</name>
</gene>
<feature type="transmembrane region" description="Helical" evidence="1">
    <location>
        <begin position="146"/>
        <end position="164"/>
    </location>
</feature>
<keyword evidence="1" id="KW-0472">Membrane</keyword>
<keyword evidence="1" id="KW-1133">Transmembrane helix</keyword>
<sequence>MKKLLPAFILIILGIAARFLPHPANFAPIGAIAIFSGLYLPKKWAIVLPLAAMFFSDIFIGFYSWSIMLSVYGGFIIMTLIGLVVRKHKKLSTILGGTILGSVIFYLITNGAVWAFGSLYTHNLAGLLQSYIMAIPFFRNSLLSDLFYTGILVGAYEASLALIYREKKAIAMAR</sequence>
<evidence type="ECO:0000313" key="2">
    <source>
        <dbReference type="EMBL" id="OGF30409.1"/>
    </source>
</evidence>
<dbReference type="AlphaFoldDB" id="A0A1F5SUV0"/>
<dbReference type="InterPro" id="IPR046487">
    <property type="entry name" value="DUF6580"/>
</dbReference>
<feature type="transmembrane region" description="Helical" evidence="1">
    <location>
        <begin position="50"/>
        <end position="83"/>
    </location>
</feature>
<evidence type="ECO:0000256" key="1">
    <source>
        <dbReference type="SAM" id="Phobius"/>
    </source>
</evidence>
<keyword evidence="1" id="KW-0812">Transmembrane</keyword>
<evidence type="ECO:0008006" key="4">
    <source>
        <dbReference type="Google" id="ProtNLM"/>
    </source>
</evidence>
<organism evidence="2 3">
    <name type="scientific">Candidatus Falkowbacteria bacterium RIFCSPLOWO2_12_FULL_45_13</name>
    <dbReference type="NCBI Taxonomy" id="1797991"/>
    <lineage>
        <taxon>Bacteria</taxon>
        <taxon>Candidatus Falkowiibacteriota</taxon>
    </lineage>
</organism>
<comment type="caution">
    <text evidence="2">The sequence shown here is derived from an EMBL/GenBank/DDBJ whole genome shotgun (WGS) entry which is preliminary data.</text>
</comment>
<protein>
    <recommendedName>
        <fullName evidence="4">ECF transporter S component</fullName>
    </recommendedName>
</protein>
<dbReference type="Proteomes" id="UP000176915">
    <property type="component" value="Unassembled WGS sequence"/>
</dbReference>
<dbReference type="Pfam" id="PF20221">
    <property type="entry name" value="DUF6580"/>
    <property type="match status" value="1"/>
</dbReference>